<protein>
    <recommendedName>
        <fullName evidence="3">2-isopropylmalate synthase</fullName>
    </recommendedName>
</protein>
<evidence type="ECO:0008006" key="3">
    <source>
        <dbReference type="Google" id="ProtNLM"/>
    </source>
</evidence>
<dbReference type="InterPro" id="IPR011051">
    <property type="entry name" value="RmlC_Cupin_sf"/>
</dbReference>
<dbReference type="SUPFAM" id="SSF51182">
    <property type="entry name" value="RmlC-like cupins"/>
    <property type="match status" value="1"/>
</dbReference>
<dbReference type="InterPro" id="IPR014710">
    <property type="entry name" value="RmlC-like_jellyroll"/>
</dbReference>
<name>S2E5G1_9ARCH</name>
<proteinExistence type="predicted"/>
<evidence type="ECO:0000313" key="2">
    <source>
        <dbReference type="Proteomes" id="UP000014065"/>
    </source>
</evidence>
<sequence>MMQKYKKYITKGINESLSNVPFHKKAPIKRLSMLSKKTIPDSNIHAAVHIVDVKNKKISKYSTLHKHNADEVNIILSQGKKLVYEIQLGDETYKVRSPATIFIPKGVMHKADVLSGSGFFVCLILSDKYKTSS</sequence>
<dbReference type="EMBL" id="AHJG01000122">
    <property type="protein sequence ID" value="EPA05963.1"/>
    <property type="molecule type" value="Genomic_DNA"/>
</dbReference>
<dbReference type="Gene3D" id="2.60.120.10">
    <property type="entry name" value="Jelly Rolls"/>
    <property type="match status" value="1"/>
</dbReference>
<comment type="caution">
    <text evidence="1">The sequence shown here is derived from an EMBL/GenBank/DDBJ whole genome shotgun (WGS) entry which is preliminary data.</text>
</comment>
<reference evidence="1 2" key="1">
    <citation type="journal article" date="2012" name="J. Bacteriol.">
        <title>Genome Sequence of "Candidatus Nitrosoarchaeum limnia" BG20, a Low-Salinity Ammonia-Oxidizing Archaeon from the San Francisco Bay Estuary.</title>
        <authorList>
            <person name="Mosier A.C."/>
            <person name="Allen E.E."/>
            <person name="Kim M."/>
            <person name="Ferriera S."/>
            <person name="Francis C.A."/>
        </authorList>
    </citation>
    <scope>NUCLEOTIDE SEQUENCE [LARGE SCALE GENOMIC DNA]</scope>
    <source>
        <strain evidence="1 2">BG20</strain>
    </source>
</reference>
<dbReference type="AlphaFoldDB" id="S2E5G1"/>
<keyword evidence="2" id="KW-1185">Reference proteome</keyword>
<organism evidence="1 2">
    <name type="scientific">Candidatus Nitrosarchaeum limnium BG20</name>
    <dbReference type="NCBI Taxonomy" id="859192"/>
    <lineage>
        <taxon>Archaea</taxon>
        <taxon>Nitrososphaerota</taxon>
        <taxon>Nitrososphaeria</taxon>
        <taxon>Nitrosopumilales</taxon>
        <taxon>Nitrosopumilaceae</taxon>
        <taxon>Nitrosarchaeum</taxon>
    </lineage>
</organism>
<dbReference type="Proteomes" id="UP000014065">
    <property type="component" value="Unassembled WGS sequence"/>
</dbReference>
<gene>
    <name evidence="1" type="ORF">BG20_I0675</name>
</gene>
<evidence type="ECO:0000313" key="1">
    <source>
        <dbReference type="EMBL" id="EPA05963.1"/>
    </source>
</evidence>
<accession>S2E5G1</accession>